<sequence length="334" mass="36515">MVKISLIKQSNEQVDESSAPHVAVFVGGTAGIGKITLSKIASLGTNFKAYIIGRKSSEHSFRPVIEDLHKANPNAKLIWVEGEASLLSEVKIICDHIKTLESSIDLLFMTPGYAPFNGRMNTSEGLDTSHALSLYSRICFTENLLPLLRASGTARVISVHSAGMATARMLHIEDLTLEKPGAFGAMSTQLHMGTMGTLTLERLAEKKANESVTFIHSHPGIVRTGNLYRGFTEGSWGWFMATWIMDPIMVLLAYSFEESAERYLYQVTSGAFGGQGPMLPGITGLTTRGEKTGGLFLVNQYCDTVMNARELAKLRVSAQSVVWEKVHEIIGPYI</sequence>
<dbReference type="InterPro" id="IPR052228">
    <property type="entry name" value="Sec_Metab_Biosynth_Oxidored"/>
</dbReference>
<evidence type="ECO:0008006" key="4">
    <source>
        <dbReference type="Google" id="ProtNLM"/>
    </source>
</evidence>
<dbReference type="AlphaFoldDB" id="A0A6A7AFS3"/>
<keyword evidence="1" id="KW-0560">Oxidoreductase</keyword>
<protein>
    <recommendedName>
        <fullName evidence="4">NAD(P)-binding protein</fullName>
    </recommendedName>
</protein>
<gene>
    <name evidence="2" type="ORF">CC86DRAFT_140909</name>
</gene>
<dbReference type="PANTHER" id="PTHR47534:SF3">
    <property type="entry name" value="ALCOHOL DEHYDROGENASE-LIKE C-TERMINAL DOMAIN-CONTAINING PROTEIN"/>
    <property type="match status" value="1"/>
</dbReference>
<dbReference type="InterPro" id="IPR036291">
    <property type="entry name" value="NAD(P)-bd_dom_sf"/>
</dbReference>
<evidence type="ECO:0000313" key="3">
    <source>
        <dbReference type="Proteomes" id="UP000799424"/>
    </source>
</evidence>
<reference evidence="2" key="1">
    <citation type="journal article" date="2020" name="Stud. Mycol.">
        <title>101 Dothideomycetes genomes: a test case for predicting lifestyles and emergence of pathogens.</title>
        <authorList>
            <person name="Haridas S."/>
            <person name="Albert R."/>
            <person name="Binder M."/>
            <person name="Bloem J."/>
            <person name="Labutti K."/>
            <person name="Salamov A."/>
            <person name="Andreopoulos B."/>
            <person name="Baker S."/>
            <person name="Barry K."/>
            <person name="Bills G."/>
            <person name="Bluhm B."/>
            <person name="Cannon C."/>
            <person name="Castanera R."/>
            <person name="Culley D."/>
            <person name="Daum C."/>
            <person name="Ezra D."/>
            <person name="Gonzalez J."/>
            <person name="Henrissat B."/>
            <person name="Kuo A."/>
            <person name="Liang C."/>
            <person name="Lipzen A."/>
            <person name="Lutzoni F."/>
            <person name="Magnuson J."/>
            <person name="Mondo S."/>
            <person name="Nolan M."/>
            <person name="Ohm R."/>
            <person name="Pangilinan J."/>
            <person name="Park H.-J."/>
            <person name="Ramirez L."/>
            <person name="Alfaro M."/>
            <person name="Sun H."/>
            <person name="Tritt A."/>
            <person name="Yoshinaga Y."/>
            <person name="Zwiers L.-H."/>
            <person name="Turgeon B."/>
            <person name="Goodwin S."/>
            <person name="Spatafora J."/>
            <person name="Crous P."/>
            <person name="Grigoriev I."/>
        </authorList>
    </citation>
    <scope>NUCLEOTIDE SEQUENCE</scope>
    <source>
        <strain evidence="2">CBS 113818</strain>
    </source>
</reference>
<dbReference type="SUPFAM" id="SSF51735">
    <property type="entry name" value="NAD(P)-binding Rossmann-fold domains"/>
    <property type="match status" value="1"/>
</dbReference>
<dbReference type="EMBL" id="MU006218">
    <property type="protein sequence ID" value="KAF2831568.1"/>
    <property type="molecule type" value="Genomic_DNA"/>
</dbReference>
<proteinExistence type="predicted"/>
<dbReference type="Gene3D" id="3.40.50.720">
    <property type="entry name" value="NAD(P)-binding Rossmann-like Domain"/>
    <property type="match status" value="1"/>
</dbReference>
<dbReference type="Proteomes" id="UP000799424">
    <property type="component" value="Unassembled WGS sequence"/>
</dbReference>
<organism evidence="2 3">
    <name type="scientific">Ophiobolus disseminans</name>
    <dbReference type="NCBI Taxonomy" id="1469910"/>
    <lineage>
        <taxon>Eukaryota</taxon>
        <taxon>Fungi</taxon>
        <taxon>Dikarya</taxon>
        <taxon>Ascomycota</taxon>
        <taxon>Pezizomycotina</taxon>
        <taxon>Dothideomycetes</taxon>
        <taxon>Pleosporomycetidae</taxon>
        <taxon>Pleosporales</taxon>
        <taxon>Pleosporineae</taxon>
        <taxon>Phaeosphaeriaceae</taxon>
        <taxon>Ophiobolus</taxon>
    </lineage>
</organism>
<accession>A0A6A7AFS3</accession>
<dbReference type="OrthoDB" id="2898509at2759"/>
<evidence type="ECO:0000256" key="1">
    <source>
        <dbReference type="ARBA" id="ARBA00023002"/>
    </source>
</evidence>
<dbReference type="GO" id="GO:0016491">
    <property type="term" value="F:oxidoreductase activity"/>
    <property type="evidence" value="ECO:0007669"/>
    <property type="project" value="UniProtKB-KW"/>
</dbReference>
<keyword evidence="3" id="KW-1185">Reference proteome</keyword>
<evidence type="ECO:0000313" key="2">
    <source>
        <dbReference type="EMBL" id="KAF2831568.1"/>
    </source>
</evidence>
<dbReference type="PANTHER" id="PTHR47534">
    <property type="entry name" value="YALI0E05731P"/>
    <property type="match status" value="1"/>
</dbReference>
<name>A0A6A7AFS3_9PLEO</name>